<evidence type="ECO:0000259" key="8">
    <source>
        <dbReference type="Pfam" id="PF10256"/>
    </source>
</evidence>
<dbReference type="GO" id="GO:0006612">
    <property type="term" value="P:protein targeting to membrane"/>
    <property type="evidence" value="ECO:0007669"/>
    <property type="project" value="TreeGrafter"/>
</dbReference>
<dbReference type="OrthoDB" id="2190159at2759"/>
<keyword evidence="5" id="KW-0256">Endoplasmic reticulum</keyword>
<dbReference type="AlphaFoldDB" id="A0A4P9YA57"/>
<sequence length="185" mass="21004">MPRPGLDSFFPSGTGQTSAPIAPGYQTLEQPTLWSSRPMSMAQQASISNPQQQRTNALLDPGQDPVKILHIPRDWSQGEVIRFSETFPSELEGRLTHEQLLTTISGINDRLREAGEVTMLSIVESIFTFLTLYLTTSLFPSRYDRAIKRARKWVDEENARVYKHVGMVFVDPQSTAFQFSWLLQE</sequence>
<comment type="subcellular location">
    <subcellularLocation>
        <location evidence="1">Endoplasmic reticulum membrane</location>
        <topology evidence="1">Peripheral membrane protein</topology>
    </subcellularLocation>
</comment>
<name>A0A4P9YA57_9FUNG</name>
<dbReference type="InterPro" id="IPR051371">
    <property type="entry name" value="Ras_palmitoyltransferase"/>
</dbReference>
<dbReference type="InterPro" id="IPR019383">
    <property type="entry name" value="Golgin_A_7/ERF4"/>
</dbReference>
<keyword evidence="10" id="KW-1185">Reference proteome</keyword>
<dbReference type="PANTHER" id="PTHR13254:SF0">
    <property type="entry name" value="GOLGIN SUBFAMILY A MEMBER 7_ERF4 DOMAIN-CONTAINING PROTEIN"/>
    <property type="match status" value="1"/>
</dbReference>
<keyword evidence="6" id="KW-0472">Membrane</keyword>
<evidence type="ECO:0000256" key="7">
    <source>
        <dbReference type="SAM" id="MobiDB-lite"/>
    </source>
</evidence>
<dbReference type="Proteomes" id="UP000267251">
    <property type="component" value="Unassembled WGS sequence"/>
</dbReference>
<feature type="region of interest" description="Disordered" evidence="7">
    <location>
        <begin position="1"/>
        <end position="25"/>
    </location>
</feature>
<evidence type="ECO:0000313" key="9">
    <source>
        <dbReference type="EMBL" id="RKP15351.1"/>
    </source>
</evidence>
<reference evidence="10" key="1">
    <citation type="journal article" date="2018" name="Nat. Microbiol.">
        <title>Leveraging single-cell genomics to expand the fungal tree of life.</title>
        <authorList>
            <person name="Ahrendt S.R."/>
            <person name="Quandt C.A."/>
            <person name="Ciobanu D."/>
            <person name="Clum A."/>
            <person name="Salamov A."/>
            <person name="Andreopoulos B."/>
            <person name="Cheng J.F."/>
            <person name="Woyke T."/>
            <person name="Pelin A."/>
            <person name="Henrissat B."/>
            <person name="Reynolds N.K."/>
            <person name="Benny G.L."/>
            <person name="Smith M.E."/>
            <person name="James T.Y."/>
            <person name="Grigoriev I.V."/>
        </authorList>
    </citation>
    <scope>NUCLEOTIDE SEQUENCE [LARGE SCALE GENOMIC DNA]</scope>
</reference>
<dbReference type="Pfam" id="PF10256">
    <property type="entry name" value="Erf4"/>
    <property type="match status" value="1"/>
</dbReference>
<evidence type="ECO:0000256" key="3">
    <source>
        <dbReference type="ARBA" id="ARBA00011396"/>
    </source>
</evidence>
<evidence type="ECO:0000256" key="5">
    <source>
        <dbReference type="ARBA" id="ARBA00022824"/>
    </source>
</evidence>
<organism evidence="9 10">
    <name type="scientific">Piptocephalis cylindrospora</name>
    <dbReference type="NCBI Taxonomy" id="1907219"/>
    <lineage>
        <taxon>Eukaryota</taxon>
        <taxon>Fungi</taxon>
        <taxon>Fungi incertae sedis</taxon>
        <taxon>Zoopagomycota</taxon>
        <taxon>Zoopagomycotina</taxon>
        <taxon>Zoopagomycetes</taxon>
        <taxon>Zoopagales</taxon>
        <taxon>Piptocephalidaceae</taxon>
        <taxon>Piptocephalis</taxon>
    </lineage>
</organism>
<dbReference type="GO" id="GO:0031211">
    <property type="term" value="C:endoplasmic reticulum palmitoyltransferase complex"/>
    <property type="evidence" value="ECO:0007669"/>
    <property type="project" value="TreeGrafter"/>
</dbReference>
<evidence type="ECO:0000256" key="6">
    <source>
        <dbReference type="ARBA" id="ARBA00023136"/>
    </source>
</evidence>
<dbReference type="GO" id="GO:0005789">
    <property type="term" value="C:endoplasmic reticulum membrane"/>
    <property type="evidence" value="ECO:0007669"/>
    <property type="project" value="UniProtKB-SubCell"/>
</dbReference>
<gene>
    <name evidence="9" type="ORF">BJ684DRAFT_14396</name>
</gene>
<dbReference type="EMBL" id="KZ987738">
    <property type="protein sequence ID" value="RKP15351.1"/>
    <property type="molecule type" value="Genomic_DNA"/>
</dbReference>
<feature type="domain" description="Golgin subfamily A member 7/ERF4" evidence="8">
    <location>
        <begin position="68"/>
        <end position="178"/>
    </location>
</feature>
<evidence type="ECO:0000256" key="4">
    <source>
        <dbReference type="ARBA" id="ARBA00018463"/>
    </source>
</evidence>
<accession>A0A4P9YA57</accession>
<evidence type="ECO:0000313" key="10">
    <source>
        <dbReference type="Proteomes" id="UP000267251"/>
    </source>
</evidence>
<proteinExistence type="inferred from homology"/>
<protein>
    <recommendedName>
        <fullName evidence="4">Ras modification protein ERF4</fullName>
    </recommendedName>
</protein>
<comment type="similarity">
    <text evidence="2">Belongs to the ERF4 family.</text>
</comment>
<dbReference type="PANTHER" id="PTHR13254">
    <property type="entry name" value="GOLGI AUTOANTIGEN, GOLGIN SUBFAMILY A, 7"/>
    <property type="match status" value="1"/>
</dbReference>
<comment type="subunit">
    <text evidence="3">Interacts with ERF2.</text>
</comment>
<evidence type="ECO:0000256" key="2">
    <source>
        <dbReference type="ARBA" id="ARBA00007732"/>
    </source>
</evidence>
<evidence type="ECO:0000256" key="1">
    <source>
        <dbReference type="ARBA" id="ARBA00004406"/>
    </source>
</evidence>